<proteinExistence type="predicted"/>
<evidence type="ECO:0000256" key="1">
    <source>
        <dbReference type="SAM" id="MobiDB-lite"/>
    </source>
</evidence>
<evidence type="ECO:0000313" key="3">
    <source>
        <dbReference type="Proteomes" id="UP001056436"/>
    </source>
</evidence>
<organism evidence="2 3">
    <name type="scientific">Colletotrichum abscissum</name>
    <dbReference type="NCBI Taxonomy" id="1671311"/>
    <lineage>
        <taxon>Eukaryota</taxon>
        <taxon>Fungi</taxon>
        <taxon>Dikarya</taxon>
        <taxon>Ascomycota</taxon>
        <taxon>Pezizomycotina</taxon>
        <taxon>Sordariomycetes</taxon>
        <taxon>Hypocreomycetidae</taxon>
        <taxon>Glomerellales</taxon>
        <taxon>Glomerellaceae</taxon>
        <taxon>Colletotrichum</taxon>
        <taxon>Colletotrichum acutatum species complex</taxon>
    </lineage>
</organism>
<comment type="caution">
    <text evidence="2">The sequence shown here is derived from an EMBL/GenBank/DDBJ whole genome shotgun (WGS) entry which is preliminary data.</text>
</comment>
<name>A0A9P9X7Y7_9PEZI</name>
<dbReference type="AlphaFoldDB" id="A0A9P9X7Y7"/>
<keyword evidence="3" id="KW-1185">Reference proteome</keyword>
<sequence>MASNSLRSAYNTVRDARQVLEEREAEDRRVHDEMRTKMLEDVVTKQNPGQPVDQVIAHQLAQMQLTNPVAANYLGYLNQIQPIQPQQQMQVQQWPSNANAPPPYFNND</sequence>
<gene>
    <name evidence="2" type="ORF">CABS02_10912</name>
</gene>
<evidence type="ECO:0000313" key="2">
    <source>
        <dbReference type="EMBL" id="KAI3540887.1"/>
    </source>
</evidence>
<dbReference type="Proteomes" id="UP001056436">
    <property type="component" value="Unassembled WGS sequence"/>
</dbReference>
<feature type="region of interest" description="Disordered" evidence="1">
    <location>
        <begin position="85"/>
        <end position="108"/>
    </location>
</feature>
<accession>A0A9P9X7Y7</accession>
<protein>
    <submittedName>
        <fullName evidence="2">Uncharacterized protein</fullName>
    </submittedName>
</protein>
<dbReference type="EMBL" id="SDAQ01000088">
    <property type="protein sequence ID" value="KAI3540887.1"/>
    <property type="molecule type" value="Genomic_DNA"/>
</dbReference>
<reference evidence="2" key="1">
    <citation type="submission" date="2019-01" db="EMBL/GenBank/DDBJ databases">
        <title>Colletotrichum abscissum LGMF1257.</title>
        <authorList>
            <person name="Baroncelli R."/>
        </authorList>
    </citation>
    <scope>NUCLEOTIDE SEQUENCE</scope>
    <source>
        <strain evidence="2">Ca142</strain>
    </source>
</reference>